<sequence length="292" mass="33485">MSAHLVKNSSAVHAVEDDLKSGLYIILWTALKYRESYMSVIDQTQFILQIFDADLLVGTGGSAKSDWLVARTYFLCDIFIGCKPLDNLVVELAQFFSHRYSSVSPEAQESLVRLWLSLQEVLDEAGSVRTAAQQKMIDVVQRCLLESSAYQKEIGMQVLHSHKAVINIYNKHLGSSGWPDKDMAVLQKMHPTNKQSGHCLYTKSLCTSQDVTSARVQVTPSGKKCRLDPEEYFASLYSSYTYTYNMYYQLAACLVEHLYADRMGESSNWWIFQKRRFMNCELLHARNWQLIW</sequence>
<comment type="caution">
    <text evidence="1">The sequence shown here is derived from an EMBL/GenBank/DDBJ whole genome shotgun (WGS) entry which is preliminary data.</text>
</comment>
<name>A0AAD4E940_9AGAM</name>
<protein>
    <submittedName>
        <fullName evidence="1">Uncharacterized protein</fullName>
    </submittedName>
</protein>
<gene>
    <name evidence="1" type="ORF">F5891DRAFT_979116</name>
</gene>
<dbReference type="RefSeq" id="XP_041227578.1">
    <property type="nucleotide sequence ID" value="XM_041376840.1"/>
</dbReference>
<dbReference type="AlphaFoldDB" id="A0AAD4E940"/>
<proteinExistence type="predicted"/>
<dbReference type="EMBL" id="JABBWK010000019">
    <property type="protein sequence ID" value="KAG1902003.1"/>
    <property type="molecule type" value="Genomic_DNA"/>
</dbReference>
<keyword evidence="2" id="KW-1185">Reference proteome</keyword>
<organism evidence="1 2">
    <name type="scientific">Suillus fuscotomentosus</name>
    <dbReference type="NCBI Taxonomy" id="1912939"/>
    <lineage>
        <taxon>Eukaryota</taxon>
        <taxon>Fungi</taxon>
        <taxon>Dikarya</taxon>
        <taxon>Basidiomycota</taxon>
        <taxon>Agaricomycotina</taxon>
        <taxon>Agaricomycetes</taxon>
        <taxon>Agaricomycetidae</taxon>
        <taxon>Boletales</taxon>
        <taxon>Suillineae</taxon>
        <taxon>Suillaceae</taxon>
        <taxon>Suillus</taxon>
    </lineage>
</organism>
<evidence type="ECO:0000313" key="2">
    <source>
        <dbReference type="Proteomes" id="UP001195769"/>
    </source>
</evidence>
<reference evidence="1" key="1">
    <citation type="journal article" date="2020" name="New Phytol.">
        <title>Comparative genomics reveals dynamic genome evolution in host specialist ectomycorrhizal fungi.</title>
        <authorList>
            <person name="Lofgren L.A."/>
            <person name="Nguyen N.H."/>
            <person name="Vilgalys R."/>
            <person name="Ruytinx J."/>
            <person name="Liao H.L."/>
            <person name="Branco S."/>
            <person name="Kuo A."/>
            <person name="LaButti K."/>
            <person name="Lipzen A."/>
            <person name="Andreopoulos W."/>
            <person name="Pangilinan J."/>
            <person name="Riley R."/>
            <person name="Hundley H."/>
            <person name="Na H."/>
            <person name="Barry K."/>
            <person name="Grigoriev I.V."/>
            <person name="Stajich J.E."/>
            <person name="Kennedy P.G."/>
        </authorList>
    </citation>
    <scope>NUCLEOTIDE SEQUENCE</scope>
    <source>
        <strain evidence="1">FC203</strain>
    </source>
</reference>
<accession>A0AAD4E940</accession>
<evidence type="ECO:0000313" key="1">
    <source>
        <dbReference type="EMBL" id="KAG1902003.1"/>
    </source>
</evidence>
<dbReference type="GeneID" id="64671138"/>
<dbReference type="Proteomes" id="UP001195769">
    <property type="component" value="Unassembled WGS sequence"/>
</dbReference>